<dbReference type="Proteomes" id="UP000811246">
    <property type="component" value="Chromosome 5"/>
</dbReference>
<evidence type="ECO:0000313" key="1">
    <source>
        <dbReference type="EMBL" id="KAG6712963.1"/>
    </source>
</evidence>
<evidence type="ECO:0000313" key="2">
    <source>
        <dbReference type="Proteomes" id="UP000811246"/>
    </source>
</evidence>
<sequence length="49" mass="5740">MGGIREMTWERGEEDNLFSSEKGQTKQNFKHLQRKHINYFGLNSVLIAT</sequence>
<reference evidence="1" key="1">
    <citation type="submission" date="2021-01" db="EMBL/GenBank/DDBJ databases">
        <authorList>
            <person name="Lovell J.T."/>
            <person name="Bentley N."/>
            <person name="Bhattarai G."/>
            <person name="Jenkins J.W."/>
            <person name="Sreedasyam A."/>
            <person name="Alarcon Y."/>
            <person name="Bock C."/>
            <person name="Boston L."/>
            <person name="Carlson J."/>
            <person name="Cervantes K."/>
            <person name="Clermont K."/>
            <person name="Krom N."/>
            <person name="Kubenka K."/>
            <person name="Mamidi S."/>
            <person name="Mattison C."/>
            <person name="Monteros M."/>
            <person name="Pisani C."/>
            <person name="Plott C."/>
            <person name="Rajasekar S."/>
            <person name="Rhein H.S."/>
            <person name="Rohla C."/>
            <person name="Song M."/>
            <person name="Hilaire R.S."/>
            <person name="Shu S."/>
            <person name="Wells L."/>
            <person name="Wang X."/>
            <person name="Webber J."/>
            <person name="Heerema R.J."/>
            <person name="Klein P."/>
            <person name="Conner P."/>
            <person name="Grauke L."/>
            <person name="Grimwood J."/>
            <person name="Schmutz J."/>
            <person name="Randall J.J."/>
        </authorList>
    </citation>
    <scope>NUCLEOTIDE SEQUENCE</scope>
    <source>
        <tissue evidence="1">Leaf</tissue>
    </source>
</reference>
<proteinExistence type="predicted"/>
<name>A0A922EZB6_CARIL</name>
<accession>A0A922EZB6</accession>
<dbReference type="EMBL" id="CM031829">
    <property type="protein sequence ID" value="KAG6712963.1"/>
    <property type="molecule type" value="Genomic_DNA"/>
</dbReference>
<organism evidence="1 2">
    <name type="scientific">Carya illinoinensis</name>
    <name type="common">Pecan</name>
    <dbReference type="NCBI Taxonomy" id="32201"/>
    <lineage>
        <taxon>Eukaryota</taxon>
        <taxon>Viridiplantae</taxon>
        <taxon>Streptophyta</taxon>
        <taxon>Embryophyta</taxon>
        <taxon>Tracheophyta</taxon>
        <taxon>Spermatophyta</taxon>
        <taxon>Magnoliopsida</taxon>
        <taxon>eudicotyledons</taxon>
        <taxon>Gunneridae</taxon>
        <taxon>Pentapetalae</taxon>
        <taxon>rosids</taxon>
        <taxon>fabids</taxon>
        <taxon>Fagales</taxon>
        <taxon>Juglandaceae</taxon>
        <taxon>Carya</taxon>
    </lineage>
</organism>
<dbReference type="AlphaFoldDB" id="A0A922EZB6"/>
<gene>
    <name evidence="1" type="ORF">I3842_05G126900</name>
</gene>
<comment type="caution">
    <text evidence="1">The sequence shown here is derived from an EMBL/GenBank/DDBJ whole genome shotgun (WGS) entry which is preliminary data.</text>
</comment>
<protein>
    <submittedName>
        <fullName evidence="1">Uncharacterized protein</fullName>
    </submittedName>
</protein>